<feature type="compositionally biased region" description="Pro residues" evidence="5">
    <location>
        <begin position="126"/>
        <end position="136"/>
    </location>
</feature>
<comment type="similarity">
    <text evidence="1">Belongs to the plant LTP family.</text>
</comment>
<evidence type="ECO:0000313" key="9">
    <source>
        <dbReference type="Proteomes" id="UP000026962"/>
    </source>
</evidence>
<dbReference type="AlphaFoldDB" id="A0A0E0MGM3"/>
<dbReference type="SUPFAM" id="SSF47699">
    <property type="entry name" value="Bifunctional inhibitor/lipid-transfer protein/seed storage 2S albumin"/>
    <property type="match status" value="1"/>
</dbReference>
<proteinExistence type="inferred from homology"/>
<evidence type="ECO:0000256" key="1">
    <source>
        <dbReference type="ARBA" id="ARBA00009748"/>
    </source>
</evidence>
<keyword evidence="2 6" id="KW-0732">Signal</keyword>
<evidence type="ECO:0000256" key="5">
    <source>
        <dbReference type="SAM" id="MobiDB-lite"/>
    </source>
</evidence>
<dbReference type="CDD" id="cd00010">
    <property type="entry name" value="AAI_LTSS"/>
    <property type="match status" value="1"/>
</dbReference>
<dbReference type="EnsemblPlants" id="OPUNC11G14870.1">
    <property type="protein sequence ID" value="OPUNC11G14870.1"/>
    <property type="gene ID" value="OPUNC11G14870"/>
</dbReference>
<accession>A0A0E0MGM3</accession>
<name>A0A0E0MGM3_ORYPU</name>
<organism evidence="8">
    <name type="scientific">Oryza punctata</name>
    <name type="common">Red rice</name>
    <dbReference type="NCBI Taxonomy" id="4537"/>
    <lineage>
        <taxon>Eukaryota</taxon>
        <taxon>Viridiplantae</taxon>
        <taxon>Streptophyta</taxon>
        <taxon>Embryophyta</taxon>
        <taxon>Tracheophyta</taxon>
        <taxon>Spermatophyta</taxon>
        <taxon>Magnoliopsida</taxon>
        <taxon>Liliopsida</taxon>
        <taxon>Poales</taxon>
        <taxon>Poaceae</taxon>
        <taxon>BOP clade</taxon>
        <taxon>Oryzoideae</taxon>
        <taxon>Oryzeae</taxon>
        <taxon>Oryzinae</taxon>
        <taxon>Oryza</taxon>
    </lineage>
</organism>
<dbReference type="Gramene" id="OPUNC11G14870.1">
    <property type="protein sequence ID" value="OPUNC11G14870.1"/>
    <property type="gene ID" value="OPUNC11G14870"/>
</dbReference>
<keyword evidence="9" id="KW-1185">Reference proteome</keyword>
<feature type="region of interest" description="Disordered" evidence="5">
    <location>
        <begin position="126"/>
        <end position="192"/>
    </location>
</feature>
<feature type="compositionally biased region" description="Low complexity" evidence="5">
    <location>
        <begin position="142"/>
        <end position="157"/>
    </location>
</feature>
<evidence type="ECO:0000256" key="3">
    <source>
        <dbReference type="ARBA" id="ARBA00023157"/>
    </source>
</evidence>
<dbReference type="Gene3D" id="1.10.110.10">
    <property type="entry name" value="Plant lipid-transfer and hydrophobic proteins"/>
    <property type="match status" value="1"/>
</dbReference>
<keyword evidence="3" id="KW-1015">Disulfide bond</keyword>
<protein>
    <recommendedName>
        <fullName evidence="7">Bifunctional inhibitor/plant lipid transfer protein/seed storage helical domain-containing protein</fullName>
    </recommendedName>
</protein>
<feature type="compositionally biased region" description="Pro residues" evidence="5">
    <location>
        <begin position="158"/>
        <end position="182"/>
    </location>
</feature>
<dbReference type="Proteomes" id="UP000026962">
    <property type="component" value="Chromosome 11"/>
</dbReference>
<evidence type="ECO:0000256" key="2">
    <source>
        <dbReference type="ARBA" id="ARBA00022729"/>
    </source>
</evidence>
<evidence type="ECO:0000256" key="4">
    <source>
        <dbReference type="ARBA" id="ARBA00023180"/>
    </source>
</evidence>
<dbReference type="eggNOG" id="ENOG502R5XG">
    <property type="taxonomic scope" value="Eukaryota"/>
</dbReference>
<reference evidence="8" key="2">
    <citation type="submission" date="2018-05" db="EMBL/GenBank/DDBJ databases">
        <title>OpunRS2 (Oryza punctata Reference Sequence Version 2).</title>
        <authorList>
            <person name="Zhang J."/>
            <person name="Kudrna D."/>
            <person name="Lee S."/>
            <person name="Talag J."/>
            <person name="Welchert J."/>
            <person name="Wing R.A."/>
        </authorList>
    </citation>
    <scope>NUCLEOTIDE SEQUENCE [LARGE SCALE GENOMIC DNA]</scope>
</reference>
<reference evidence="8" key="1">
    <citation type="submission" date="2015-04" db="UniProtKB">
        <authorList>
            <consortium name="EnsemblPlants"/>
        </authorList>
    </citation>
    <scope>IDENTIFICATION</scope>
</reference>
<evidence type="ECO:0000256" key="6">
    <source>
        <dbReference type="SAM" id="SignalP"/>
    </source>
</evidence>
<feature type="domain" description="Bifunctional inhibitor/plant lipid transfer protein/seed storage helical" evidence="7">
    <location>
        <begin position="22"/>
        <end position="116"/>
    </location>
</feature>
<dbReference type="PANTHER" id="PTHR33044">
    <property type="entry name" value="BIFUNCTIONAL INHIBITOR/LIPID-TRANSFER PROTEIN/SEED STORAGE 2S ALBUMIN SUPERFAMILY PROTEIN-RELATED"/>
    <property type="match status" value="1"/>
</dbReference>
<dbReference type="OMA" id="CYIADGV"/>
<evidence type="ECO:0000313" key="8">
    <source>
        <dbReference type="EnsemblPlants" id="OPUNC11G14870.1"/>
    </source>
</evidence>
<dbReference type="STRING" id="4537.A0A0E0MGM3"/>
<dbReference type="HOGENOM" id="CLU_121750_0_0_1"/>
<sequence>MARSRLPLLVLAVVTAAAAAWLPSPGSAASDAAGGEYCRDSLSGLLACKDFMFGGAAAASPACCAAYSTAFDADPFCLCYIANGVYGRSTGYDVNVTHALEIPVSCGLATPPIELCNMQGLVLPPYEPSSPQPPPAAKIAESPAATPAQSPTAAPSLPQAPKPSSPPPFTSPSPLPPPPPPTSHGARGAPEGIGTVAAAVAATTLLTLLS</sequence>
<dbReference type="Pfam" id="PF14368">
    <property type="entry name" value="LTP_2"/>
    <property type="match status" value="1"/>
</dbReference>
<dbReference type="InterPro" id="IPR043325">
    <property type="entry name" value="LTSS"/>
</dbReference>
<keyword evidence="4" id="KW-0325">Glycoprotein</keyword>
<evidence type="ECO:0000259" key="7">
    <source>
        <dbReference type="Pfam" id="PF14368"/>
    </source>
</evidence>
<dbReference type="InterPro" id="IPR016140">
    <property type="entry name" value="Bifunc_inhib/LTP/seed_store"/>
</dbReference>
<feature type="signal peptide" evidence="6">
    <location>
        <begin position="1"/>
        <end position="20"/>
    </location>
</feature>
<dbReference type="InterPro" id="IPR036312">
    <property type="entry name" value="Bifun_inhib/LTP/seed_sf"/>
</dbReference>
<feature type="chain" id="PRO_5002367575" description="Bifunctional inhibitor/plant lipid transfer protein/seed storage helical domain-containing protein" evidence="6">
    <location>
        <begin position="21"/>
        <end position="210"/>
    </location>
</feature>